<dbReference type="Proteomes" id="UP000075398">
    <property type="component" value="Unassembled WGS sequence"/>
</dbReference>
<comment type="caution">
    <text evidence="1">The sequence shown here is derived from an EMBL/GenBank/DDBJ whole genome shotgun (WGS) entry which is preliminary data.</text>
</comment>
<reference evidence="1 2" key="1">
    <citation type="journal article" date="2016" name="ISME J.">
        <title>Chasing the elusive Euryarchaeota class WSA2: genomes reveal a uniquely fastidious methyl-reducing methanogen.</title>
        <authorList>
            <person name="Nobu M.K."/>
            <person name="Narihiro T."/>
            <person name="Kuroda K."/>
            <person name="Mei R."/>
            <person name="Liu W.T."/>
        </authorList>
    </citation>
    <scope>NUCLEOTIDE SEQUENCE [LARGE SCALE GENOMIC DNA]</scope>
    <source>
        <strain evidence="1">U1lsi0528_Bin055</strain>
    </source>
</reference>
<sequence length="119" mass="12795">MKKIFSILVSLLFVVSFFGIVSVTATCNTPSIDRIEVGDTFTVYAPPLPCESNWNQYLALISVVGGDYTFKAIKPGKVTFCCGGCGCCTTGEDAVVVTIVPKEYPMASFMKILGFGNKD</sequence>
<proteinExistence type="predicted"/>
<protein>
    <submittedName>
        <fullName evidence="1">Uncharacterized protein</fullName>
    </submittedName>
</protein>
<name>A0A150J164_9EURY</name>
<organism evidence="1 2">
    <name type="scientific">Candidatus Methanofastidiosum methylothiophilum</name>
    <dbReference type="NCBI Taxonomy" id="1705564"/>
    <lineage>
        <taxon>Archaea</taxon>
        <taxon>Methanobacteriati</taxon>
        <taxon>Methanobacteriota</taxon>
        <taxon>Stenosarchaea group</taxon>
        <taxon>Candidatus Methanofastidiosia</taxon>
        <taxon>Candidatus Methanofastidiosales</taxon>
        <taxon>Candidatus Methanofastidiosaceae</taxon>
        <taxon>Candidatus Methanofastidiosum</taxon>
    </lineage>
</organism>
<evidence type="ECO:0000313" key="1">
    <source>
        <dbReference type="EMBL" id="KYC50674.1"/>
    </source>
</evidence>
<evidence type="ECO:0000313" key="2">
    <source>
        <dbReference type="Proteomes" id="UP000075398"/>
    </source>
</evidence>
<gene>
    <name evidence="1" type="ORF">AMQ22_01420</name>
</gene>
<dbReference type="AlphaFoldDB" id="A0A150J164"/>
<accession>A0A150J164</accession>
<dbReference type="EMBL" id="LNGC01000069">
    <property type="protein sequence ID" value="KYC50674.1"/>
    <property type="molecule type" value="Genomic_DNA"/>
</dbReference>